<accession>A0A2G2V821</accession>
<proteinExistence type="predicted"/>
<dbReference type="AlphaFoldDB" id="A0A2G2V821"/>
<dbReference type="EMBL" id="MLFT02000150">
    <property type="protein sequence ID" value="PHT29126.1"/>
    <property type="molecule type" value="Genomic_DNA"/>
</dbReference>
<comment type="caution">
    <text evidence="1">The sequence shown here is derived from an EMBL/GenBank/DDBJ whole genome shotgun (WGS) entry which is preliminary data.</text>
</comment>
<sequence>MNARNTKNKDGNTKGYWTFGRPHLAKSVPNRERVNAMVIGNVNQVGGEEVVAALENFLGLSLNQMSLLNVVGDSPKPFNPHISLINIEMKVDGNYMMAIVYTGATHMLVDVMVATKYGLKLKKCPSYVQTGRLSLYDANVNEEYYLVDHASSHMLFSKIKP</sequence>
<gene>
    <name evidence="1" type="ORF">CQW23_31272</name>
</gene>
<dbReference type="OrthoDB" id="1939491at2759"/>
<evidence type="ECO:0000313" key="2">
    <source>
        <dbReference type="Proteomes" id="UP000224567"/>
    </source>
</evidence>
<reference evidence="1 2" key="1">
    <citation type="journal article" date="2017" name="Genome Biol.">
        <title>New reference genome sequences of hot pepper reveal the massive evolution of plant disease-resistance genes by retroduplication.</title>
        <authorList>
            <person name="Kim S."/>
            <person name="Park J."/>
            <person name="Yeom S.I."/>
            <person name="Kim Y.M."/>
            <person name="Seo E."/>
            <person name="Kim K.T."/>
            <person name="Kim M.S."/>
            <person name="Lee J.M."/>
            <person name="Cheong K."/>
            <person name="Shin H.S."/>
            <person name="Kim S.B."/>
            <person name="Han K."/>
            <person name="Lee J."/>
            <person name="Park M."/>
            <person name="Lee H.A."/>
            <person name="Lee H.Y."/>
            <person name="Lee Y."/>
            <person name="Oh S."/>
            <person name="Lee J.H."/>
            <person name="Choi E."/>
            <person name="Choi E."/>
            <person name="Lee S.E."/>
            <person name="Jeon J."/>
            <person name="Kim H."/>
            <person name="Choi G."/>
            <person name="Song H."/>
            <person name="Lee J."/>
            <person name="Lee S.C."/>
            <person name="Kwon J.K."/>
            <person name="Lee H.Y."/>
            <person name="Koo N."/>
            <person name="Hong Y."/>
            <person name="Kim R.W."/>
            <person name="Kang W.H."/>
            <person name="Huh J.H."/>
            <person name="Kang B.C."/>
            <person name="Yang T.J."/>
            <person name="Lee Y.H."/>
            <person name="Bennetzen J.L."/>
            <person name="Choi D."/>
        </authorList>
    </citation>
    <scope>NUCLEOTIDE SEQUENCE [LARGE SCALE GENOMIC DNA]</scope>
    <source>
        <strain evidence="2">cv. PBC81</strain>
    </source>
</reference>
<organism evidence="1 2">
    <name type="scientific">Capsicum baccatum</name>
    <name type="common">Peruvian pepper</name>
    <dbReference type="NCBI Taxonomy" id="33114"/>
    <lineage>
        <taxon>Eukaryota</taxon>
        <taxon>Viridiplantae</taxon>
        <taxon>Streptophyta</taxon>
        <taxon>Embryophyta</taxon>
        <taxon>Tracheophyta</taxon>
        <taxon>Spermatophyta</taxon>
        <taxon>Magnoliopsida</taxon>
        <taxon>eudicotyledons</taxon>
        <taxon>Gunneridae</taxon>
        <taxon>Pentapetalae</taxon>
        <taxon>asterids</taxon>
        <taxon>lamiids</taxon>
        <taxon>Solanales</taxon>
        <taxon>Solanaceae</taxon>
        <taxon>Solanoideae</taxon>
        <taxon>Capsiceae</taxon>
        <taxon>Capsicum</taxon>
    </lineage>
</organism>
<evidence type="ECO:0000313" key="1">
    <source>
        <dbReference type="EMBL" id="PHT29126.1"/>
    </source>
</evidence>
<protein>
    <submittedName>
        <fullName evidence="1">Uncharacterized protein</fullName>
    </submittedName>
</protein>
<keyword evidence="2" id="KW-1185">Reference proteome</keyword>
<name>A0A2G2V821_CAPBA</name>
<dbReference type="Proteomes" id="UP000224567">
    <property type="component" value="Unassembled WGS sequence"/>
</dbReference>
<reference evidence="2" key="2">
    <citation type="journal article" date="2017" name="J. Anim. Genet.">
        <title>Multiple reference genome sequences of hot pepper reveal the massive evolution of plant disease resistance genes by retroduplication.</title>
        <authorList>
            <person name="Kim S."/>
            <person name="Park J."/>
            <person name="Yeom S.-I."/>
            <person name="Kim Y.-M."/>
            <person name="Seo E."/>
            <person name="Kim K.-T."/>
            <person name="Kim M.-S."/>
            <person name="Lee J.M."/>
            <person name="Cheong K."/>
            <person name="Shin H.-S."/>
            <person name="Kim S.-B."/>
            <person name="Han K."/>
            <person name="Lee J."/>
            <person name="Park M."/>
            <person name="Lee H.-A."/>
            <person name="Lee H.-Y."/>
            <person name="Lee Y."/>
            <person name="Oh S."/>
            <person name="Lee J.H."/>
            <person name="Choi E."/>
            <person name="Choi E."/>
            <person name="Lee S.E."/>
            <person name="Jeon J."/>
            <person name="Kim H."/>
            <person name="Choi G."/>
            <person name="Song H."/>
            <person name="Lee J."/>
            <person name="Lee S.-C."/>
            <person name="Kwon J.-K."/>
            <person name="Lee H.-Y."/>
            <person name="Koo N."/>
            <person name="Hong Y."/>
            <person name="Kim R.W."/>
            <person name="Kang W.-H."/>
            <person name="Huh J.H."/>
            <person name="Kang B.-C."/>
            <person name="Yang T.-J."/>
            <person name="Lee Y.-H."/>
            <person name="Bennetzen J.L."/>
            <person name="Choi D."/>
        </authorList>
    </citation>
    <scope>NUCLEOTIDE SEQUENCE [LARGE SCALE GENOMIC DNA]</scope>
    <source>
        <strain evidence="2">cv. PBC81</strain>
    </source>
</reference>